<dbReference type="Proteomes" id="UP000007266">
    <property type="component" value="Linkage group 2"/>
</dbReference>
<organism evidence="1 2">
    <name type="scientific">Tribolium castaneum</name>
    <name type="common">Red flour beetle</name>
    <dbReference type="NCBI Taxonomy" id="7070"/>
    <lineage>
        <taxon>Eukaryota</taxon>
        <taxon>Metazoa</taxon>
        <taxon>Ecdysozoa</taxon>
        <taxon>Arthropoda</taxon>
        <taxon>Hexapoda</taxon>
        <taxon>Insecta</taxon>
        <taxon>Pterygota</taxon>
        <taxon>Neoptera</taxon>
        <taxon>Endopterygota</taxon>
        <taxon>Coleoptera</taxon>
        <taxon>Polyphaga</taxon>
        <taxon>Cucujiformia</taxon>
        <taxon>Tenebrionidae</taxon>
        <taxon>Tenebrionidae incertae sedis</taxon>
        <taxon>Tribolium</taxon>
    </lineage>
</organism>
<dbReference type="AlphaFoldDB" id="D6W9N0"/>
<sequence>MYLFLSVGMAQGNLNIPCVDYNQQTVVRAQQMFEENCLEEFFVFNVVAHKCPGQTPCRWIVSYKFRDPNRQYEGGLFAKQIVRRFDARKPRGTNLMKPAISLKICANDGPCYVLIYGVLCECEQIQMPYFGVDDDGPVYIDAINVGT</sequence>
<protein>
    <submittedName>
        <fullName evidence="1">Uncharacterized protein</fullName>
    </submittedName>
</protein>
<dbReference type="HOGENOM" id="CLU_1847669_0_0_1"/>
<reference evidence="1 2" key="1">
    <citation type="journal article" date="2008" name="Nature">
        <title>The genome of the model beetle and pest Tribolium castaneum.</title>
        <authorList>
            <consortium name="Tribolium Genome Sequencing Consortium"/>
            <person name="Richards S."/>
            <person name="Gibbs R.A."/>
            <person name="Weinstock G.M."/>
            <person name="Brown S.J."/>
            <person name="Denell R."/>
            <person name="Beeman R.W."/>
            <person name="Gibbs R."/>
            <person name="Beeman R.W."/>
            <person name="Brown S.J."/>
            <person name="Bucher G."/>
            <person name="Friedrich M."/>
            <person name="Grimmelikhuijzen C.J."/>
            <person name="Klingler M."/>
            <person name="Lorenzen M."/>
            <person name="Richards S."/>
            <person name="Roth S."/>
            <person name="Schroder R."/>
            <person name="Tautz D."/>
            <person name="Zdobnov E.M."/>
            <person name="Muzny D."/>
            <person name="Gibbs R.A."/>
            <person name="Weinstock G.M."/>
            <person name="Attaway T."/>
            <person name="Bell S."/>
            <person name="Buhay C.J."/>
            <person name="Chandrabose M.N."/>
            <person name="Chavez D."/>
            <person name="Clerk-Blankenburg K.P."/>
            <person name="Cree A."/>
            <person name="Dao M."/>
            <person name="Davis C."/>
            <person name="Chacko J."/>
            <person name="Dinh H."/>
            <person name="Dugan-Rocha S."/>
            <person name="Fowler G."/>
            <person name="Garner T.T."/>
            <person name="Garnes J."/>
            <person name="Gnirke A."/>
            <person name="Hawes A."/>
            <person name="Hernandez J."/>
            <person name="Hines S."/>
            <person name="Holder M."/>
            <person name="Hume J."/>
            <person name="Jhangiani S.N."/>
            <person name="Joshi V."/>
            <person name="Khan Z.M."/>
            <person name="Jackson L."/>
            <person name="Kovar C."/>
            <person name="Kowis A."/>
            <person name="Lee S."/>
            <person name="Lewis L.R."/>
            <person name="Margolis J."/>
            <person name="Morgan M."/>
            <person name="Nazareth L.V."/>
            <person name="Nguyen N."/>
            <person name="Okwuonu G."/>
            <person name="Parker D."/>
            <person name="Richards S."/>
            <person name="Ruiz S.J."/>
            <person name="Santibanez J."/>
            <person name="Savard J."/>
            <person name="Scherer S.E."/>
            <person name="Schneider B."/>
            <person name="Sodergren E."/>
            <person name="Tautz D."/>
            <person name="Vattahil S."/>
            <person name="Villasana D."/>
            <person name="White C.S."/>
            <person name="Wright R."/>
            <person name="Park Y."/>
            <person name="Beeman R.W."/>
            <person name="Lord J."/>
            <person name="Oppert B."/>
            <person name="Lorenzen M."/>
            <person name="Brown S."/>
            <person name="Wang L."/>
            <person name="Savard J."/>
            <person name="Tautz D."/>
            <person name="Richards S."/>
            <person name="Weinstock G."/>
            <person name="Gibbs R.A."/>
            <person name="Liu Y."/>
            <person name="Worley K."/>
            <person name="Weinstock G."/>
            <person name="Elsik C.G."/>
            <person name="Reese J.T."/>
            <person name="Elhaik E."/>
            <person name="Landan G."/>
            <person name="Graur D."/>
            <person name="Arensburger P."/>
            <person name="Atkinson P."/>
            <person name="Beeman R.W."/>
            <person name="Beidler J."/>
            <person name="Brown S.J."/>
            <person name="Demuth J.P."/>
            <person name="Drury D.W."/>
            <person name="Du Y.Z."/>
            <person name="Fujiwara H."/>
            <person name="Lorenzen M."/>
            <person name="Maselli V."/>
            <person name="Osanai M."/>
            <person name="Park Y."/>
            <person name="Robertson H.M."/>
            <person name="Tu Z."/>
            <person name="Wang J.J."/>
            <person name="Wang S."/>
            <person name="Richards S."/>
            <person name="Song H."/>
            <person name="Zhang L."/>
            <person name="Sodergren E."/>
            <person name="Werner D."/>
            <person name="Stanke M."/>
            <person name="Morgenstern B."/>
            <person name="Solovyev V."/>
            <person name="Kosarev P."/>
            <person name="Brown G."/>
            <person name="Chen H.C."/>
            <person name="Ermolaeva O."/>
            <person name="Hlavina W."/>
            <person name="Kapustin Y."/>
            <person name="Kiryutin B."/>
            <person name="Kitts P."/>
            <person name="Maglott D."/>
            <person name="Pruitt K."/>
            <person name="Sapojnikov V."/>
            <person name="Souvorov A."/>
            <person name="Mackey A.J."/>
            <person name="Waterhouse R.M."/>
            <person name="Wyder S."/>
            <person name="Zdobnov E.M."/>
            <person name="Zdobnov E.M."/>
            <person name="Wyder S."/>
            <person name="Kriventseva E.V."/>
            <person name="Kadowaki T."/>
            <person name="Bork P."/>
            <person name="Aranda M."/>
            <person name="Bao R."/>
            <person name="Beermann A."/>
            <person name="Berns N."/>
            <person name="Bolognesi R."/>
            <person name="Bonneton F."/>
            <person name="Bopp D."/>
            <person name="Brown S.J."/>
            <person name="Bucher G."/>
            <person name="Butts T."/>
            <person name="Chaumot A."/>
            <person name="Denell R.E."/>
            <person name="Ferrier D.E."/>
            <person name="Friedrich M."/>
            <person name="Gordon C.M."/>
            <person name="Jindra M."/>
            <person name="Klingler M."/>
            <person name="Lan Q."/>
            <person name="Lattorff H.M."/>
            <person name="Laudet V."/>
            <person name="von Levetsow C."/>
            <person name="Liu Z."/>
            <person name="Lutz R."/>
            <person name="Lynch J.A."/>
            <person name="da Fonseca R.N."/>
            <person name="Posnien N."/>
            <person name="Reuter R."/>
            <person name="Roth S."/>
            <person name="Savard J."/>
            <person name="Schinko J.B."/>
            <person name="Schmitt C."/>
            <person name="Schoppmeier M."/>
            <person name="Schroder R."/>
            <person name="Shippy T.D."/>
            <person name="Simonnet F."/>
            <person name="Marques-Souza H."/>
            <person name="Tautz D."/>
            <person name="Tomoyasu Y."/>
            <person name="Trauner J."/>
            <person name="Van der Zee M."/>
            <person name="Vervoort M."/>
            <person name="Wittkopp N."/>
            <person name="Wimmer E.A."/>
            <person name="Yang X."/>
            <person name="Jones A.K."/>
            <person name="Sattelle D.B."/>
            <person name="Ebert P.R."/>
            <person name="Nelson D."/>
            <person name="Scott J.G."/>
            <person name="Beeman R.W."/>
            <person name="Muthukrishnan S."/>
            <person name="Kramer K.J."/>
            <person name="Arakane Y."/>
            <person name="Beeman R.W."/>
            <person name="Zhu Q."/>
            <person name="Hogenkamp D."/>
            <person name="Dixit R."/>
            <person name="Oppert B."/>
            <person name="Jiang H."/>
            <person name="Zou Z."/>
            <person name="Marshall J."/>
            <person name="Elpidina E."/>
            <person name="Vinokurov K."/>
            <person name="Oppert C."/>
            <person name="Zou Z."/>
            <person name="Evans J."/>
            <person name="Lu Z."/>
            <person name="Zhao P."/>
            <person name="Sumathipala N."/>
            <person name="Altincicek B."/>
            <person name="Vilcinskas A."/>
            <person name="Williams M."/>
            <person name="Hultmark D."/>
            <person name="Hetru C."/>
            <person name="Jiang H."/>
            <person name="Grimmelikhuijzen C.J."/>
            <person name="Hauser F."/>
            <person name="Cazzamali G."/>
            <person name="Williamson M."/>
            <person name="Park Y."/>
            <person name="Li B."/>
            <person name="Tanaka Y."/>
            <person name="Predel R."/>
            <person name="Neupert S."/>
            <person name="Schachtner J."/>
            <person name="Verleyen P."/>
            <person name="Raible F."/>
            <person name="Bork P."/>
            <person name="Friedrich M."/>
            <person name="Walden K.K."/>
            <person name="Robertson H.M."/>
            <person name="Angeli S."/>
            <person name="Foret S."/>
            <person name="Bucher G."/>
            <person name="Schuetz S."/>
            <person name="Maleszka R."/>
            <person name="Wimmer E.A."/>
            <person name="Beeman R.W."/>
            <person name="Lorenzen M."/>
            <person name="Tomoyasu Y."/>
            <person name="Miller S.C."/>
            <person name="Grossmann D."/>
            <person name="Bucher G."/>
        </authorList>
    </citation>
    <scope>NUCLEOTIDE SEQUENCE [LARGE SCALE GENOMIC DNA]</scope>
    <source>
        <strain evidence="1 2">Georgia GA2</strain>
    </source>
</reference>
<evidence type="ECO:0000313" key="1">
    <source>
        <dbReference type="EMBL" id="EEZ98517.2"/>
    </source>
</evidence>
<evidence type="ECO:0000313" key="2">
    <source>
        <dbReference type="Proteomes" id="UP000007266"/>
    </source>
</evidence>
<dbReference type="EMBL" id="KQ971312">
    <property type="protein sequence ID" value="EEZ98517.2"/>
    <property type="molecule type" value="Genomic_DNA"/>
</dbReference>
<proteinExistence type="predicted"/>
<name>D6W9N0_TRICA</name>
<reference evidence="1 2" key="2">
    <citation type="journal article" date="2010" name="Nucleic Acids Res.">
        <title>BeetleBase in 2010: revisions to provide comprehensive genomic information for Tribolium castaneum.</title>
        <authorList>
            <person name="Kim H.S."/>
            <person name="Murphy T."/>
            <person name="Xia J."/>
            <person name="Caragea D."/>
            <person name="Park Y."/>
            <person name="Beeman R.W."/>
            <person name="Lorenzen M.D."/>
            <person name="Butcher S."/>
            <person name="Manak J.R."/>
            <person name="Brown S.J."/>
        </authorList>
    </citation>
    <scope>GENOME REANNOTATION</scope>
    <source>
        <strain evidence="1 2">Georgia GA2</strain>
    </source>
</reference>
<accession>D6W9N0</accession>
<gene>
    <name evidence="1" type="primary">AUGUSTUS-3.0.2_01019</name>
    <name evidence="1" type="ORF">TcasGA2_TC001019</name>
</gene>
<keyword evidence="2" id="KW-1185">Reference proteome</keyword>